<dbReference type="GeneID" id="114249971"/>
<keyword evidence="2" id="KW-1185">Reference proteome</keyword>
<name>A0A6J2KC36_BOMMA</name>
<reference evidence="3 4" key="1">
    <citation type="submission" date="2025-04" db="UniProtKB">
        <authorList>
            <consortium name="RefSeq"/>
        </authorList>
    </citation>
    <scope>IDENTIFICATION</scope>
    <source>
        <tissue evidence="3 4">Silk gland</tissue>
    </source>
</reference>
<dbReference type="GO" id="GO:0005615">
    <property type="term" value="C:extracellular space"/>
    <property type="evidence" value="ECO:0007669"/>
    <property type="project" value="TreeGrafter"/>
</dbReference>
<feature type="chain" id="PRO_5044640829" evidence="1">
    <location>
        <begin position="17"/>
        <end position="226"/>
    </location>
</feature>
<keyword evidence="1" id="KW-0732">Signal</keyword>
<evidence type="ECO:0000256" key="1">
    <source>
        <dbReference type="SAM" id="SignalP"/>
    </source>
</evidence>
<organism evidence="2 3">
    <name type="scientific">Bombyx mandarina</name>
    <name type="common">Wild silk moth</name>
    <name type="synonym">Wild silkworm</name>
    <dbReference type="NCBI Taxonomy" id="7092"/>
    <lineage>
        <taxon>Eukaryota</taxon>
        <taxon>Metazoa</taxon>
        <taxon>Ecdysozoa</taxon>
        <taxon>Arthropoda</taxon>
        <taxon>Hexapoda</taxon>
        <taxon>Insecta</taxon>
        <taxon>Pterygota</taxon>
        <taxon>Neoptera</taxon>
        <taxon>Endopterygota</taxon>
        <taxon>Lepidoptera</taxon>
        <taxon>Glossata</taxon>
        <taxon>Ditrysia</taxon>
        <taxon>Bombycoidea</taxon>
        <taxon>Bombycidae</taxon>
        <taxon>Bombycinae</taxon>
        <taxon>Bombyx</taxon>
    </lineage>
</organism>
<feature type="signal peptide" evidence="1">
    <location>
        <begin position="1"/>
        <end position="16"/>
    </location>
</feature>
<dbReference type="RefSeq" id="XP_028039501.1">
    <property type="nucleotide sequence ID" value="XM_028183700.1"/>
</dbReference>
<proteinExistence type="predicted"/>
<gene>
    <name evidence="3 4" type="primary">LOC114249971</name>
</gene>
<dbReference type="KEGG" id="bman:114249971"/>
<dbReference type="Proteomes" id="UP000504629">
    <property type="component" value="Unplaced"/>
</dbReference>
<evidence type="ECO:0000313" key="3">
    <source>
        <dbReference type="RefSeq" id="XP_028039500.1"/>
    </source>
</evidence>
<dbReference type="AlphaFoldDB" id="A0A6J2KC36"/>
<sequence>MKIFVVLTAILACASTQTFDEQTEINARQERLVTNQIASAIEDIRKQIREAGFDPLDVDRREIVIPPEEDFHALAAFAEDIKSTGLSNIVIITNNFSILSARLNLVLSLPRVEASVGAARVELNVFDYEGYASASGRAAINNLRVSAEVRISISVVSGISIRSLNIDLTLGGVEADLNVNLFGRDLSDTITNFLSQTVPTTIANNRTTINRFLEYTLLQIIEDFLP</sequence>
<dbReference type="InterPro" id="IPR038606">
    <property type="entry name" value="To_sf"/>
</dbReference>
<dbReference type="Pfam" id="PF06585">
    <property type="entry name" value="JHBP"/>
    <property type="match status" value="1"/>
</dbReference>
<dbReference type="RefSeq" id="XP_028039500.1">
    <property type="nucleotide sequence ID" value="XM_028183699.1"/>
</dbReference>
<dbReference type="PANTHER" id="PTHR11008">
    <property type="entry name" value="PROTEIN TAKEOUT-LIKE PROTEIN"/>
    <property type="match status" value="1"/>
</dbReference>
<accession>A0A6J2KC36</accession>
<dbReference type="Gene3D" id="3.15.10.30">
    <property type="entry name" value="Haemolymph juvenile hormone binding protein"/>
    <property type="match status" value="1"/>
</dbReference>
<dbReference type="InterPro" id="IPR010562">
    <property type="entry name" value="Haemolymph_juvenile_hormone-bd"/>
</dbReference>
<evidence type="ECO:0000313" key="4">
    <source>
        <dbReference type="RefSeq" id="XP_028039501.1"/>
    </source>
</evidence>
<dbReference type="OrthoDB" id="7339216at2759"/>
<evidence type="ECO:0000313" key="2">
    <source>
        <dbReference type="Proteomes" id="UP000504629"/>
    </source>
</evidence>
<dbReference type="PANTHER" id="PTHR11008:SF29">
    <property type="entry name" value="IP17226P"/>
    <property type="match status" value="1"/>
</dbReference>
<protein>
    <submittedName>
        <fullName evidence="3 4">Uncharacterized protein LOC114249971</fullName>
    </submittedName>
</protein>